<evidence type="ECO:0000313" key="2">
    <source>
        <dbReference type="EMBL" id="AUN93953.1"/>
    </source>
</evidence>
<dbReference type="Proteomes" id="UP000242205">
    <property type="component" value="Chromosome"/>
</dbReference>
<dbReference type="InterPro" id="IPR036061">
    <property type="entry name" value="CheW-like_dom_sf"/>
</dbReference>
<accession>A0A2I6S3W3</accession>
<dbReference type="PROSITE" id="PS50851">
    <property type="entry name" value="CHEW"/>
    <property type="match status" value="1"/>
</dbReference>
<organism evidence="2 3">
    <name type="scientific">Pseudazoarcus pumilus</name>
    <dbReference type="NCBI Taxonomy" id="2067960"/>
    <lineage>
        <taxon>Bacteria</taxon>
        <taxon>Pseudomonadati</taxon>
        <taxon>Pseudomonadota</taxon>
        <taxon>Betaproteobacteria</taxon>
        <taxon>Rhodocyclales</taxon>
        <taxon>Zoogloeaceae</taxon>
        <taxon>Pseudazoarcus</taxon>
    </lineage>
</organism>
<dbReference type="SUPFAM" id="SSF50341">
    <property type="entry name" value="CheW-like"/>
    <property type="match status" value="1"/>
</dbReference>
<feature type="domain" description="CheW-like" evidence="1">
    <location>
        <begin position="26"/>
        <end position="164"/>
    </location>
</feature>
<name>A0A2I6S3W3_9RHOO</name>
<keyword evidence="3" id="KW-1185">Reference proteome</keyword>
<dbReference type="RefSeq" id="WP_102246026.1">
    <property type="nucleotide sequence ID" value="NZ_CP025682.1"/>
</dbReference>
<dbReference type="Gene3D" id="2.40.50.180">
    <property type="entry name" value="CheA-289, Domain 4"/>
    <property type="match status" value="1"/>
</dbReference>
<dbReference type="GO" id="GO:0007165">
    <property type="term" value="P:signal transduction"/>
    <property type="evidence" value="ECO:0007669"/>
    <property type="project" value="InterPro"/>
</dbReference>
<dbReference type="EMBL" id="CP025682">
    <property type="protein sequence ID" value="AUN93953.1"/>
    <property type="molecule type" value="Genomic_DNA"/>
</dbReference>
<sequence length="172" mass="18742">MARRTSLREFQEGLARRLAESREGERRTLLGLETPDENWLVDLADTGEVLPVPLIASVPMTHPWYRGLVNVRGNLCGVVDFSLFHSGDPITPAGSARILLAGARHGSGIALLFARTSGLHGPDEFGAEDDADEQRPWVSQVLSDVQGRKWLKLDIGELVRHPGFLDAGVLAA</sequence>
<dbReference type="OrthoDB" id="5298045at2"/>
<reference evidence="2 3" key="1">
    <citation type="submission" date="2018-01" db="EMBL/GenBank/DDBJ databases">
        <authorList>
            <person name="Fu G.-Y."/>
        </authorList>
    </citation>
    <scope>NUCLEOTIDE SEQUENCE [LARGE SCALE GENOMIC DNA]</scope>
    <source>
        <strain evidence="2 3">SY39</strain>
    </source>
</reference>
<dbReference type="InterPro" id="IPR002545">
    <property type="entry name" value="CheW-lke_dom"/>
</dbReference>
<dbReference type="AlphaFoldDB" id="A0A2I6S3W3"/>
<protein>
    <submittedName>
        <fullName evidence="2">Twitching motility protein PilI</fullName>
    </submittedName>
</protein>
<dbReference type="KEGG" id="atw:C0099_02710"/>
<dbReference type="Pfam" id="PF01584">
    <property type="entry name" value="CheW"/>
    <property type="match status" value="1"/>
</dbReference>
<evidence type="ECO:0000259" key="1">
    <source>
        <dbReference type="PROSITE" id="PS50851"/>
    </source>
</evidence>
<proteinExistence type="predicted"/>
<evidence type="ECO:0000313" key="3">
    <source>
        <dbReference type="Proteomes" id="UP000242205"/>
    </source>
</evidence>
<gene>
    <name evidence="2" type="ORF">C0099_02710</name>
</gene>
<dbReference type="GO" id="GO:0006935">
    <property type="term" value="P:chemotaxis"/>
    <property type="evidence" value="ECO:0007669"/>
    <property type="project" value="InterPro"/>
</dbReference>